<dbReference type="PROSITE" id="PS50893">
    <property type="entry name" value="ABC_TRANSPORTER_2"/>
    <property type="match status" value="1"/>
</dbReference>
<dbReference type="InterPro" id="IPR027417">
    <property type="entry name" value="P-loop_NTPase"/>
</dbReference>
<dbReference type="CDD" id="cd03257">
    <property type="entry name" value="ABC_NikE_OppD_transporters"/>
    <property type="match status" value="1"/>
</dbReference>
<comment type="caution">
    <text evidence="6">The sequence shown here is derived from an EMBL/GenBank/DDBJ whole genome shotgun (WGS) entry which is preliminary data.</text>
</comment>
<dbReference type="GO" id="GO:0005524">
    <property type="term" value="F:ATP binding"/>
    <property type="evidence" value="ECO:0007669"/>
    <property type="project" value="UniProtKB-KW"/>
</dbReference>
<sequence>QDPYSSLNPRMRVEQIVAEPLPPDFATSRAEVRTRVTEVLELVGLRRDSLSLYPHEFSGGQRQRIAIARALVTYPQLIILDEPVSALDVSIRAQILNLLKRLQERLNLSYVMIAHDLAAARYLSTHLAVMYAGKLVEAGPCQSLYTAPQHPYTQALLSAALPLHPSVRRQRVILSGEIPNPLHPPSGCRFHPRCVQALPHCATQVPVWQEVRQEHATACHLYAQPGACTIG</sequence>
<evidence type="ECO:0000256" key="2">
    <source>
        <dbReference type="ARBA" id="ARBA00022448"/>
    </source>
</evidence>
<name>A0A937W505_UNCTE</name>
<dbReference type="InterPro" id="IPR050319">
    <property type="entry name" value="ABC_transp_ATP-bind"/>
</dbReference>
<dbReference type="PANTHER" id="PTHR43776:SF7">
    <property type="entry name" value="D,D-DIPEPTIDE TRANSPORT ATP-BINDING PROTEIN DDPF-RELATED"/>
    <property type="match status" value="1"/>
</dbReference>
<dbReference type="EMBL" id="VGLS01001144">
    <property type="protein sequence ID" value="MBM3227001.1"/>
    <property type="molecule type" value="Genomic_DNA"/>
</dbReference>
<dbReference type="Gene3D" id="3.40.50.300">
    <property type="entry name" value="P-loop containing nucleotide triphosphate hydrolases"/>
    <property type="match status" value="1"/>
</dbReference>
<dbReference type="Pfam" id="PF08352">
    <property type="entry name" value="oligo_HPY"/>
    <property type="match status" value="1"/>
</dbReference>
<organism evidence="6 7">
    <name type="scientific">Tectimicrobiota bacterium</name>
    <dbReference type="NCBI Taxonomy" id="2528274"/>
    <lineage>
        <taxon>Bacteria</taxon>
        <taxon>Pseudomonadati</taxon>
        <taxon>Nitrospinota/Tectimicrobiota group</taxon>
        <taxon>Candidatus Tectimicrobiota</taxon>
    </lineage>
</organism>
<proteinExistence type="inferred from homology"/>
<dbReference type="InterPro" id="IPR003439">
    <property type="entry name" value="ABC_transporter-like_ATP-bd"/>
</dbReference>
<gene>
    <name evidence="6" type="ORF">FJZ47_24810</name>
</gene>
<keyword evidence="4 6" id="KW-0067">ATP-binding</keyword>
<accession>A0A937W505</accession>
<evidence type="ECO:0000256" key="4">
    <source>
        <dbReference type="ARBA" id="ARBA00022840"/>
    </source>
</evidence>
<dbReference type="InterPro" id="IPR017871">
    <property type="entry name" value="ABC_transporter-like_CS"/>
</dbReference>
<protein>
    <submittedName>
        <fullName evidence="6">ABC transporter ATP-binding protein</fullName>
    </submittedName>
</protein>
<dbReference type="SUPFAM" id="SSF52540">
    <property type="entry name" value="P-loop containing nucleoside triphosphate hydrolases"/>
    <property type="match status" value="1"/>
</dbReference>
<dbReference type="Proteomes" id="UP000712673">
    <property type="component" value="Unassembled WGS sequence"/>
</dbReference>
<feature type="domain" description="ABC transporter" evidence="5">
    <location>
        <begin position="11"/>
        <end position="157"/>
    </location>
</feature>
<dbReference type="InterPro" id="IPR013563">
    <property type="entry name" value="Oligopep_ABC_C"/>
</dbReference>
<comment type="similarity">
    <text evidence="1">Belongs to the ABC transporter superfamily.</text>
</comment>
<dbReference type="GO" id="GO:0015833">
    <property type="term" value="P:peptide transport"/>
    <property type="evidence" value="ECO:0007669"/>
    <property type="project" value="InterPro"/>
</dbReference>
<evidence type="ECO:0000256" key="3">
    <source>
        <dbReference type="ARBA" id="ARBA00022741"/>
    </source>
</evidence>
<evidence type="ECO:0000313" key="6">
    <source>
        <dbReference type="EMBL" id="MBM3227001.1"/>
    </source>
</evidence>
<evidence type="ECO:0000313" key="7">
    <source>
        <dbReference type="Proteomes" id="UP000712673"/>
    </source>
</evidence>
<dbReference type="GO" id="GO:0016887">
    <property type="term" value="F:ATP hydrolysis activity"/>
    <property type="evidence" value="ECO:0007669"/>
    <property type="project" value="InterPro"/>
</dbReference>
<keyword evidence="3" id="KW-0547">Nucleotide-binding</keyword>
<evidence type="ECO:0000256" key="1">
    <source>
        <dbReference type="ARBA" id="ARBA00005417"/>
    </source>
</evidence>
<dbReference type="NCBIfam" id="TIGR01727">
    <property type="entry name" value="oligo_HPY"/>
    <property type="match status" value="1"/>
</dbReference>
<keyword evidence="2" id="KW-0813">Transport</keyword>
<dbReference type="AlphaFoldDB" id="A0A937W505"/>
<dbReference type="PANTHER" id="PTHR43776">
    <property type="entry name" value="TRANSPORT ATP-BINDING PROTEIN"/>
    <property type="match status" value="1"/>
</dbReference>
<feature type="non-terminal residue" evidence="6">
    <location>
        <position position="1"/>
    </location>
</feature>
<evidence type="ECO:0000259" key="5">
    <source>
        <dbReference type="PROSITE" id="PS50893"/>
    </source>
</evidence>
<dbReference type="PROSITE" id="PS00211">
    <property type="entry name" value="ABC_TRANSPORTER_1"/>
    <property type="match status" value="1"/>
</dbReference>
<reference evidence="6" key="1">
    <citation type="submission" date="2019-03" db="EMBL/GenBank/DDBJ databases">
        <title>Lake Tanganyika Metagenome-Assembled Genomes (MAGs).</title>
        <authorList>
            <person name="Tran P."/>
        </authorList>
    </citation>
    <scope>NUCLEOTIDE SEQUENCE</scope>
    <source>
        <strain evidence="6">K_DeepCast_65m_m2_066</strain>
    </source>
</reference>
<dbReference type="Pfam" id="PF00005">
    <property type="entry name" value="ABC_tran"/>
    <property type="match status" value="1"/>
</dbReference>